<comment type="caution">
    <text evidence="2">The sequence shown here is derived from an EMBL/GenBank/DDBJ whole genome shotgun (WGS) entry which is preliminary data.</text>
</comment>
<dbReference type="Proteomes" id="UP000306740">
    <property type="component" value="Unassembled WGS sequence"/>
</dbReference>
<proteinExistence type="predicted"/>
<gene>
    <name evidence="2" type="ORF">FHE65_24405</name>
    <name evidence="1" type="ORF">FHE65_27880</name>
</gene>
<organism evidence="2 3">
    <name type="scientific">Mumia zhuanghuii</name>
    <dbReference type="NCBI Taxonomy" id="2585211"/>
    <lineage>
        <taxon>Bacteria</taxon>
        <taxon>Bacillati</taxon>
        <taxon>Actinomycetota</taxon>
        <taxon>Actinomycetes</taxon>
        <taxon>Propionibacteriales</taxon>
        <taxon>Nocardioidaceae</taxon>
        <taxon>Mumia</taxon>
    </lineage>
</organism>
<protein>
    <submittedName>
        <fullName evidence="2">Uncharacterized protein</fullName>
    </submittedName>
</protein>
<dbReference type="RefSeq" id="WP_139085983.1">
    <property type="nucleotide sequence ID" value="NZ_VDFR01000121.1"/>
</dbReference>
<accession>A0A5C4MDF7</accession>
<sequence length="202" mass="21523">MGSRDFVYYVDFPDDGWVTPPEPGESIAAWADDVVGDLRAQEGTAVALGSQLRGYGQSYRELEAETGALWVPQVDDGVLATLWADVLAAEPEMATIEAVLQAERARAATTAVAEDQPSVEVVRLPAGPAVRTRMLELGGHGLTGTAQLAEQVSHLIVPAPAVHDEGRPAVVRHVVGWVLLEHGDELAELADDCAALVEIERL</sequence>
<evidence type="ECO:0000313" key="1">
    <source>
        <dbReference type="EMBL" id="TNC34395.1"/>
    </source>
</evidence>
<dbReference type="AlphaFoldDB" id="A0A5C4MDF7"/>
<evidence type="ECO:0000313" key="2">
    <source>
        <dbReference type="EMBL" id="TNC38334.1"/>
    </source>
</evidence>
<evidence type="ECO:0000313" key="3">
    <source>
        <dbReference type="Proteomes" id="UP000306740"/>
    </source>
</evidence>
<name>A0A5C4MDF7_9ACTN</name>
<reference evidence="2 3" key="1">
    <citation type="submission" date="2019-05" db="EMBL/GenBank/DDBJ databases">
        <title>Mumia sp. nov., isolated from the intestinal contents of plateau pika (Ochotona curzoniae) in the Qinghai-Tibet plateau of China.</title>
        <authorList>
            <person name="Tian Z."/>
        </authorList>
    </citation>
    <scope>NUCLEOTIDE SEQUENCE [LARGE SCALE GENOMIC DNA]</scope>
    <source>
        <strain evidence="3">527</strain>
        <strain evidence="2">Z527</strain>
    </source>
</reference>
<dbReference type="EMBL" id="VDFR01000157">
    <property type="protein sequence ID" value="TNC34395.1"/>
    <property type="molecule type" value="Genomic_DNA"/>
</dbReference>
<dbReference type="EMBL" id="VDFR01000121">
    <property type="protein sequence ID" value="TNC38334.1"/>
    <property type="molecule type" value="Genomic_DNA"/>
</dbReference>